<proteinExistence type="predicted"/>
<keyword evidence="1" id="KW-0805">Transcription regulation</keyword>
<dbReference type="RefSeq" id="WP_158081611.1">
    <property type="nucleotide sequence ID" value="NZ_MSZX01000001.1"/>
</dbReference>
<evidence type="ECO:0000259" key="4">
    <source>
        <dbReference type="PROSITE" id="PS51000"/>
    </source>
</evidence>
<organism evidence="5 6">
    <name type="scientific">Paenibacillus selenitireducens</name>
    <dbReference type="NCBI Taxonomy" id="1324314"/>
    <lineage>
        <taxon>Bacteria</taxon>
        <taxon>Bacillati</taxon>
        <taxon>Bacillota</taxon>
        <taxon>Bacilli</taxon>
        <taxon>Bacillales</taxon>
        <taxon>Paenibacillaceae</taxon>
        <taxon>Paenibacillus</taxon>
    </lineage>
</organism>
<evidence type="ECO:0000256" key="1">
    <source>
        <dbReference type="ARBA" id="ARBA00023015"/>
    </source>
</evidence>
<dbReference type="AlphaFoldDB" id="A0A1T2XNB4"/>
<dbReference type="SUPFAM" id="SSF100950">
    <property type="entry name" value="NagB/RpiA/CoA transferase-like"/>
    <property type="match status" value="1"/>
</dbReference>
<dbReference type="Proteomes" id="UP000190188">
    <property type="component" value="Unassembled WGS sequence"/>
</dbReference>
<dbReference type="InterPro" id="IPR050313">
    <property type="entry name" value="Carb_Metab_HTH_regulators"/>
</dbReference>
<dbReference type="PRINTS" id="PR00037">
    <property type="entry name" value="HTHLACR"/>
</dbReference>
<comment type="caution">
    <text evidence="5">The sequence shown here is derived from an EMBL/GenBank/DDBJ whole genome shotgun (WGS) entry which is preliminary data.</text>
</comment>
<keyword evidence="3" id="KW-0804">Transcription</keyword>
<dbReference type="InterPro" id="IPR018356">
    <property type="entry name" value="Tscrpt_reg_HTH_DeoR_CS"/>
</dbReference>
<dbReference type="SMART" id="SM01134">
    <property type="entry name" value="DeoRC"/>
    <property type="match status" value="1"/>
</dbReference>
<dbReference type="OrthoDB" id="9797223at2"/>
<dbReference type="InterPro" id="IPR036388">
    <property type="entry name" value="WH-like_DNA-bd_sf"/>
</dbReference>
<keyword evidence="6" id="KW-1185">Reference proteome</keyword>
<evidence type="ECO:0000256" key="3">
    <source>
        <dbReference type="ARBA" id="ARBA00023163"/>
    </source>
</evidence>
<dbReference type="STRING" id="1324314.BVG16_03345"/>
<dbReference type="SUPFAM" id="SSF46785">
    <property type="entry name" value="Winged helix' DNA-binding domain"/>
    <property type="match status" value="1"/>
</dbReference>
<protein>
    <recommendedName>
        <fullName evidence="4">HTH deoR-type domain-containing protein</fullName>
    </recommendedName>
</protein>
<dbReference type="Pfam" id="PF08220">
    <property type="entry name" value="HTH_DeoR"/>
    <property type="match status" value="1"/>
</dbReference>
<dbReference type="InterPro" id="IPR001034">
    <property type="entry name" value="DeoR_HTH"/>
</dbReference>
<evidence type="ECO:0000313" key="6">
    <source>
        <dbReference type="Proteomes" id="UP000190188"/>
    </source>
</evidence>
<keyword evidence="2" id="KW-0238">DNA-binding</keyword>
<dbReference type="PANTHER" id="PTHR30363:SF44">
    <property type="entry name" value="AGA OPERON TRANSCRIPTIONAL REPRESSOR-RELATED"/>
    <property type="match status" value="1"/>
</dbReference>
<accession>A0A1T2XNB4</accession>
<evidence type="ECO:0000313" key="5">
    <source>
        <dbReference type="EMBL" id="OPA81360.1"/>
    </source>
</evidence>
<dbReference type="GO" id="GO:0003677">
    <property type="term" value="F:DNA binding"/>
    <property type="evidence" value="ECO:0007669"/>
    <property type="project" value="UniProtKB-KW"/>
</dbReference>
<dbReference type="GO" id="GO:0003700">
    <property type="term" value="F:DNA-binding transcription factor activity"/>
    <property type="evidence" value="ECO:0007669"/>
    <property type="project" value="InterPro"/>
</dbReference>
<dbReference type="PANTHER" id="PTHR30363">
    <property type="entry name" value="HTH-TYPE TRANSCRIPTIONAL REGULATOR SRLR-RELATED"/>
    <property type="match status" value="1"/>
</dbReference>
<dbReference type="EMBL" id="MSZX01000001">
    <property type="protein sequence ID" value="OPA81360.1"/>
    <property type="molecule type" value="Genomic_DNA"/>
</dbReference>
<dbReference type="InterPro" id="IPR036390">
    <property type="entry name" value="WH_DNA-bd_sf"/>
</dbReference>
<dbReference type="InterPro" id="IPR014036">
    <property type="entry name" value="DeoR-like_C"/>
</dbReference>
<evidence type="ECO:0000256" key="2">
    <source>
        <dbReference type="ARBA" id="ARBA00023125"/>
    </source>
</evidence>
<dbReference type="PROSITE" id="PS51000">
    <property type="entry name" value="HTH_DEOR_2"/>
    <property type="match status" value="1"/>
</dbReference>
<dbReference type="PROSITE" id="PS00894">
    <property type="entry name" value="HTH_DEOR_1"/>
    <property type="match status" value="1"/>
</dbReference>
<dbReference type="Gene3D" id="3.40.50.1360">
    <property type="match status" value="1"/>
</dbReference>
<dbReference type="Gene3D" id="1.10.10.10">
    <property type="entry name" value="Winged helix-like DNA-binding domain superfamily/Winged helix DNA-binding domain"/>
    <property type="match status" value="1"/>
</dbReference>
<name>A0A1T2XNB4_9BACL</name>
<reference evidence="5 6" key="1">
    <citation type="submission" date="2017-01" db="EMBL/GenBank/DDBJ databases">
        <title>Genome analysis of Paenibacillus selenitrireducens ES3-24.</title>
        <authorList>
            <person name="Xu D."/>
            <person name="Yao R."/>
            <person name="Zheng S."/>
        </authorList>
    </citation>
    <scope>NUCLEOTIDE SEQUENCE [LARGE SCALE GENOMIC DNA]</scope>
    <source>
        <strain evidence="5 6">ES3-24</strain>
    </source>
</reference>
<dbReference type="SMART" id="SM00420">
    <property type="entry name" value="HTH_DEOR"/>
    <property type="match status" value="1"/>
</dbReference>
<sequence>MSIKGEERKQSILQLLHENGRVESASLVKYFNVSFETIRRDLEELEGIGKLKRMYGGAMRISEEEVELPHLVRETTHVEEKARIGERAAQLVQPGDVIFIDEGTTPVRMIPYLLDLKSLTIVTSSFPTVSLLMDYSNQQRFLGKIIFLGGEVSSQHARVVGSLSEQWMEQLYVDKAFVSIDGFDLKLGITSFGADKATLTRKVIQHAKVTIVMADASKINVQAHYRIAELDKIHYMVCDKFPPAEWVSELEAPGVIWLCSDNGRTREDIS</sequence>
<dbReference type="InterPro" id="IPR037171">
    <property type="entry name" value="NagB/RpiA_transferase-like"/>
</dbReference>
<dbReference type="Pfam" id="PF00455">
    <property type="entry name" value="DeoRC"/>
    <property type="match status" value="1"/>
</dbReference>
<feature type="domain" description="HTH deoR-type" evidence="4">
    <location>
        <begin position="5"/>
        <end position="60"/>
    </location>
</feature>
<gene>
    <name evidence="5" type="ORF">BVG16_03345</name>
</gene>